<keyword evidence="5" id="KW-0238">DNA-binding</keyword>
<dbReference type="AlphaFoldDB" id="A0A397XWM0"/>
<dbReference type="GO" id="GO:0005634">
    <property type="term" value="C:nucleus"/>
    <property type="evidence" value="ECO:0007669"/>
    <property type="project" value="UniProtKB-SubCell"/>
</dbReference>
<keyword evidence="6" id="KW-0539">Nucleus</keyword>
<evidence type="ECO:0000256" key="6">
    <source>
        <dbReference type="ARBA" id="ARBA00023242"/>
    </source>
</evidence>
<reference evidence="10 11" key="1">
    <citation type="submission" date="2018-06" db="EMBL/GenBank/DDBJ databases">
        <title>WGS assembly of Brassica rapa FPsc.</title>
        <authorList>
            <person name="Bowman J."/>
            <person name="Kohchi T."/>
            <person name="Yamato K."/>
            <person name="Jenkins J."/>
            <person name="Shu S."/>
            <person name="Ishizaki K."/>
            <person name="Yamaoka S."/>
            <person name="Nishihama R."/>
            <person name="Nakamura Y."/>
            <person name="Berger F."/>
            <person name="Adam C."/>
            <person name="Aki S."/>
            <person name="Althoff F."/>
            <person name="Araki T."/>
            <person name="Arteaga-Vazquez M."/>
            <person name="Balasubrmanian S."/>
            <person name="Bauer D."/>
            <person name="Boehm C."/>
            <person name="Briginshaw L."/>
            <person name="Caballero-Perez J."/>
            <person name="Catarino B."/>
            <person name="Chen F."/>
            <person name="Chiyoda S."/>
            <person name="Chovatia M."/>
            <person name="Davies K."/>
            <person name="Delmans M."/>
            <person name="Demura T."/>
            <person name="Dierschke T."/>
            <person name="Dolan L."/>
            <person name="Dorantes-Acosta A."/>
            <person name="Eklund D."/>
            <person name="Florent S."/>
            <person name="Flores-Sandoval E."/>
            <person name="Fujiyama A."/>
            <person name="Fukuzawa H."/>
            <person name="Galik B."/>
            <person name="Grimanelli D."/>
            <person name="Grimwood J."/>
            <person name="Grossniklaus U."/>
            <person name="Hamada T."/>
            <person name="Haseloff J."/>
            <person name="Hetherington A."/>
            <person name="Higo A."/>
            <person name="Hirakawa Y."/>
            <person name="Hundley H."/>
            <person name="Ikeda Y."/>
            <person name="Inoue K."/>
            <person name="Inoue S."/>
            <person name="Ishida S."/>
            <person name="Jia Q."/>
            <person name="Kakita M."/>
            <person name="Kanazawa T."/>
            <person name="Kawai Y."/>
            <person name="Kawashima T."/>
            <person name="Kennedy M."/>
            <person name="Kinose K."/>
            <person name="Kinoshita T."/>
            <person name="Kohara Y."/>
            <person name="Koide E."/>
            <person name="Komatsu K."/>
            <person name="Kopischke S."/>
            <person name="Kubo M."/>
            <person name="Kyozuka J."/>
            <person name="Lagercrantz U."/>
            <person name="Lin S."/>
            <person name="Lindquist E."/>
            <person name="Lipzen A."/>
            <person name="Lu C."/>
            <person name="Luna E."/>
            <person name="Martienssen R."/>
            <person name="Minamino N."/>
            <person name="Mizutani M."/>
            <person name="Mizutani M."/>
            <person name="Mochizuki N."/>
            <person name="Monte I."/>
            <person name="Mosher R."/>
            <person name="Nagasaki H."/>
            <person name="Nakagami H."/>
            <person name="Naramoto S."/>
            <person name="Nishitani K."/>
            <person name="Ohtani M."/>
            <person name="Okamoto T."/>
            <person name="Okumura M."/>
            <person name="Phillips J."/>
            <person name="Pollak B."/>
            <person name="Reinders A."/>
            <person name="Roevekamp M."/>
            <person name="Sano R."/>
            <person name="Sawa S."/>
            <person name="Schmid M."/>
            <person name="Shirakawa M."/>
            <person name="Solano R."/>
            <person name="Spunde A."/>
            <person name="Suetsugu N."/>
            <person name="Sugano S."/>
            <person name="Sugiyama A."/>
            <person name="Sun R."/>
            <person name="Suzuki Y."/>
            <person name="Takenaka M."/>
            <person name="Takezawa D."/>
            <person name="Tomogane H."/>
            <person name="Tsuzuki M."/>
            <person name="Ueda T."/>
            <person name="Umeda M."/>
            <person name="Ward J."/>
            <person name="Watanabe Y."/>
            <person name="Yazaki K."/>
            <person name="Yokoyama R."/>
            <person name="Yoshitake Y."/>
            <person name="Yotsui I."/>
            <person name="Zachgo S."/>
            <person name="Schmutz J."/>
        </authorList>
    </citation>
    <scope>NUCLEOTIDE SEQUENCE [LARGE SCALE GENOMIC DNA]</scope>
    <source>
        <strain evidence="11">cv. B-3</strain>
    </source>
</reference>
<feature type="domain" description="hAT-like transposase RNase-H fold" evidence="9">
    <location>
        <begin position="310"/>
        <end position="368"/>
    </location>
</feature>
<evidence type="ECO:0008006" key="12">
    <source>
        <dbReference type="Google" id="ProtNLM"/>
    </source>
</evidence>
<keyword evidence="4" id="KW-0862">Zinc</keyword>
<dbReference type="InterPro" id="IPR052035">
    <property type="entry name" value="ZnF_BED_domain_contain"/>
</dbReference>
<dbReference type="InterPro" id="IPR025525">
    <property type="entry name" value="hAT-like_transposase_RNase-H"/>
</dbReference>
<name>A0A397XWM0_BRACM</name>
<accession>A0A397XWM0</accession>
<protein>
    <recommendedName>
        <fullName evidence="12">BED-type domain-containing protein</fullName>
    </recommendedName>
</protein>
<organism evidence="10 11">
    <name type="scientific">Brassica campestris</name>
    <name type="common">Field mustard</name>
    <dbReference type="NCBI Taxonomy" id="3711"/>
    <lineage>
        <taxon>Eukaryota</taxon>
        <taxon>Viridiplantae</taxon>
        <taxon>Streptophyta</taxon>
        <taxon>Embryophyta</taxon>
        <taxon>Tracheophyta</taxon>
        <taxon>Spermatophyta</taxon>
        <taxon>Magnoliopsida</taxon>
        <taxon>eudicotyledons</taxon>
        <taxon>Gunneridae</taxon>
        <taxon>Pentapetalae</taxon>
        <taxon>rosids</taxon>
        <taxon>malvids</taxon>
        <taxon>Brassicales</taxon>
        <taxon>Brassicaceae</taxon>
        <taxon>Brassiceae</taxon>
        <taxon>Brassica</taxon>
    </lineage>
</organism>
<keyword evidence="2" id="KW-0479">Metal-binding</keyword>
<evidence type="ECO:0000256" key="5">
    <source>
        <dbReference type="ARBA" id="ARBA00023125"/>
    </source>
</evidence>
<sequence length="512" mass="58497">MEGEEEPHEQTQSVTQPFQPVRKKGRAKCWEEFTHVGLEADGKERARCNHCGFGSKKTHGISSLNRHSKTCPTKLRSDAPKYDHIADREKMKRDRFLNPDVQHICTQTAAADVYKRYEIEKAKLIEVLVKHKGRVVVMGYICITAHYIDENWRLNNKILAFCSLKPPHNGEVIAKKIYDCLKRWGLEKKVFTITLDNAKANDSMLNILKHQLATSLIENIGESVKFIKESESRKDSFDICVESVGITSGACLSLDVSTKWNSIYEMLARALKFREAFAILNLYERGYKWLPSKEEWKRGVKICDLLKPFNTINTYFSGVNVILAMGAALDPRLKLDILQSSYEKIDPRTSEEKVQVVRDSLISLYEEYQKSANPSKFSATLIPHELLTESPLEDDMDDSNLETYLDVEPRLKMNTFEDIEILSFWKKDQHRYGDLALMASDLLSIPITTIAAESAFSVGGRVLTPFRNRLLPKNVQALIATRYWLKRIYYFDDEEDDDAAAKSNSEVGDSSA</sequence>
<keyword evidence="3" id="KW-0863">Zinc-finger</keyword>
<evidence type="ECO:0000256" key="2">
    <source>
        <dbReference type="ARBA" id="ARBA00022723"/>
    </source>
</evidence>
<gene>
    <name evidence="10" type="ORF">BRARA_I02464</name>
</gene>
<evidence type="ECO:0000259" key="9">
    <source>
        <dbReference type="Pfam" id="PF14372"/>
    </source>
</evidence>
<feature type="region of interest" description="Disordered" evidence="7">
    <location>
        <begin position="1"/>
        <end position="21"/>
    </location>
</feature>
<evidence type="ECO:0000313" key="11">
    <source>
        <dbReference type="Proteomes" id="UP000264353"/>
    </source>
</evidence>
<dbReference type="PANTHER" id="PTHR46481:SF10">
    <property type="entry name" value="ZINC FINGER BED DOMAIN-CONTAINING PROTEIN 39"/>
    <property type="match status" value="1"/>
</dbReference>
<dbReference type="SUPFAM" id="SSF53098">
    <property type="entry name" value="Ribonuclease H-like"/>
    <property type="match status" value="1"/>
</dbReference>
<feature type="domain" description="HAT C-terminal dimerisation" evidence="8">
    <location>
        <begin position="401"/>
        <end position="485"/>
    </location>
</feature>
<proteinExistence type="predicted"/>
<evidence type="ECO:0000259" key="8">
    <source>
        <dbReference type="Pfam" id="PF05699"/>
    </source>
</evidence>
<dbReference type="InterPro" id="IPR008906">
    <property type="entry name" value="HATC_C_dom"/>
</dbReference>
<evidence type="ECO:0000256" key="1">
    <source>
        <dbReference type="ARBA" id="ARBA00004123"/>
    </source>
</evidence>
<evidence type="ECO:0000256" key="7">
    <source>
        <dbReference type="SAM" id="MobiDB-lite"/>
    </source>
</evidence>
<dbReference type="Pfam" id="PF14372">
    <property type="entry name" value="hAT-like_RNase-H"/>
    <property type="match status" value="1"/>
</dbReference>
<dbReference type="GO" id="GO:0046983">
    <property type="term" value="F:protein dimerization activity"/>
    <property type="evidence" value="ECO:0007669"/>
    <property type="project" value="InterPro"/>
</dbReference>
<dbReference type="Proteomes" id="UP000264353">
    <property type="component" value="Chromosome A9"/>
</dbReference>
<evidence type="ECO:0000313" key="10">
    <source>
        <dbReference type="EMBL" id="RID45762.1"/>
    </source>
</evidence>
<dbReference type="SMART" id="SM00614">
    <property type="entry name" value="ZnF_BED"/>
    <property type="match status" value="1"/>
</dbReference>
<dbReference type="GO" id="GO:0008270">
    <property type="term" value="F:zinc ion binding"/>
    <property type="evidence" value="ECO:0007669"/>
    <property type="project" value="UniProtKB-KW"/>
</dbReference>
<dbReference type="InterPro" id="IPR012337">
    <property type="entry name" value="RNaseH-like_sf"/>
</dbReference>
<comment type="subcellular location">
    <subcellularLocation>
        <location evidence="1">Nucleus</location>
    </subcellularLocation>
</comment>
<evidence type="ECO:0000256" key="4">
    <source>
        <dbReference type="ARBA" id="ARBA00022833"/>
    </source>
</evidence>
<dbReference type="PANTHER" id="PTHR46481">
    <property type="entry name" value="ZINC FINGER BED DOMAIN-CONTAINING PROTEIN 4"/>
    <property type="match status" value="1"/>
</dbReference>
<dbReference type="GO" id="GO:0003677">
    <property type="term" value="F:DNA binding"/>
    <property type="evidence" value="ECO:0007669"/>
    <property type="project" value="UniProtKB-KW"/>
</dbReference>
<evidence type="ECO:0000256" key="3">
    <source>
        <dbReference type="ARBA" id="ARBA00022771"/>
    </source>
</evidence>
<dbReference type="Pfam" id="PF05699">
    <property type="entry name" value="Dimer_Tnp_hAT"/>
    <property type="match status" value="1"/>
</dbReference>
<dbReference type="EMBL" id="CM010636">
    <property type="protein sequence ID" value="RID45762.1"/>
    <property type="molecule type" value="Genomic_DNA"/>
</dbReference>